<keyword evidence="1" id="KW-1133">Transmembrane helix</keyword>
<dbReference type="AlphaFoldDB" id="A0AAV0RTS3"/>
<feature type="transmembrane region" description="Helical" evidence="1">
    <location>
        <begin position="138"/>
        <end position="155"/>
    </location>
</feature>
<evidence type="ECO:0000313" key="2">
    <source>
        <dbReference type="EMBL" id="CAI0560957.1"/>
    </source>
</evidence>
<evidence type="ECO:0000313" key="3">
    <source>
        <dbReference type="Proteomes" id="UP001154282"/>
    </source>
</evidence>
<dbReference type="PANTHER" id="PTHR36777">
    <property type="entry name" value="EXPRESSED PROTEIN"/>
    <property type="match status" value="1"/>
</dbReference>
<comment type="caution">
    <text evidence="2">The sequence shown here is derived from an EMBL/GenBank/DDBJ whole genome shotgun (WGS) entry which is preliminary data.</text>
</comment>
<reference evidence="2" key="1">
    <citation type="submission" date="2022-08" db="EMBL/GenBank/DDBJ databases">
        <authorList>
            <person name="Gutierrez-Valencia J."/>
        </authorList>
    </citation>
    <scope>NUCLEOTIDE SEQUENCE</scope>
</reference>
<keyword evidence="3" id="KW-1185">Reference proteome</keyword>
<dbReference type="Proteomes" id="UP001154282">
    <property type="component" value="Unassembled WGS sequence"/>
</dbReference>
<keyword evidence="1" id="KW-0472">Membrane</keyword>
<dbReference type="EMBL" id="CAMGYJ010000011">
    <property type="protein sequence ID" value="CAI0560957.1"/>
    <property type="molecule type" value="Genomic_DNA"/>
</dbReference>
<protein>
    <submittedName>
        <fullName evidence="2">Uncharacterized protein</fullName>
    </submittedName>
</protein>
<name>A0AAV0RTS3_9ROSI</name>
<accession>A0AAV0RTS3</accession>
<evidence type="ECO:0000256" key="1">
    <source>
        <dbReference type="SAM" id="Phobius"/>
    </source>
</evidence>
<sequence>MATASPCAAVLAQAICSLSPTFPRCSPFLYPTPTTNSSSGFVPPNSVTLRAKKQGSLPLSSLFHNPKTRKSRSAPTVVAAQSNFSRVIQTVWKVGKDGVDAGIGLVPVSIPRPIARVSVTVALLTVSFIVLKSFLSTAFFALATMGLVYFLFIAFNKDEGPKGGTNSDASTFSSEDEALEEARRIMEKYKK</sequence>
<gene>
    <name evidence="2" type="ORF">LITE_LOCUS49865</name>
</gene>
<keyword evidence="1" id="KW-0812">Transmembrane</keyword>
<organism evidence="2 3">
    <name type="scientific">Linum tenue</name>
    <dbReference type="NCBI Taxonomy" id="586396"/>
    <lineage>
        <taxon>Eukaryota</taxon>
        <taxon>Viridiplantae</taxon>
        <taxon>Streptophyta</taxon>
        <taxon>Embryophyta</taxon>
        <taxon>Tracheophyta</taxon>
        <taxon>Spermatophyta</taxon>
        <taxon>Magnoliopsida</taxon>
        <taxon>eudicotyledons</taxon>
        <taxon>Gunneridae</taxon>
        <taxon>Pentapetalae</taxon>
        <taxon>rosids</taxon>
        <taxon>fabids</taxon>
        <taxon>Malpighiales</taxon>
        <taxon>Linaceae</taxon>
        <taxon>Linum</taxon>
    </lineage>
</organism>
<dbReference type="PANTHER" id="PTHR36777:SF2">
    <property type="entry name" value="EXPRESSED PROTEIN"/>
    <property type="match status" value="1"/>
</dbReference>
<proteinExistence type="predicted"/>